<accession>A0ABY5Z3E7</accession>
<dbReference type="Gene3D" id="3.40.50.300">
    <property type="entry name" value="P-loop containing nucleotide triphosphate hydrolases"/>
    <property type="match status" value="1"/>
</dbReference>
<dbReference type="InterPro" id="IPR027417">
    <property type="entry name" value="P-loop_NTPase"/>
</dbReference>
<gene>
    <name evidence="1" type="ORF">Drose_37080</name>
</gene>
<reference evidence="1" key="1">
    <citation type="submission" date="2021-04" db="EMBL/GenBank/DDBJ databases">
        <title>Biosynthetic gene clusters of Dactylosporangioum roseum.</title>
        <authorList>
            <person name="Hartkoorn R.C."/>
            <person name="Beaudoing E."/>
            <person name="Hot D."/>
            <person name="Moureu S."/>
        </authorList>
    </citation>
    <scope>NUCLEOTIDE SEQUENCE</scope>
    <source>
        <strain evidence="1">NRRL B-16295</strain>
    </source>
</reference>
<evidence type="ECO:0000313" key="2">
    <source>
        <dbReference type="Proteomes" id="UP001058271"/>
    </source>
</evidence>
<sequence length="192" mass="20970">MHVVVEGTHGVGKTTAIGLVLDQLLVPGLVGIPGFVVEYETLLKLPGTPQRMFRINDIAKSQAQVLAAPSPTIADRAYSSTLAFAIASASRGTLPVSFLSETRAWVEDGLDRGLLLRPDRLVVLDLDGELAWQRVCHRGAHDWTSQEEVSHLAEVYRDPPGWYVNLVACDYNVVTSGTIDDNVSTLARMFTR</sequence>
<keyword evidence="2" id="KW-1185">Reference proteome</keyword>
<evidence type="ECO:0008006" key="3">
    <source>
        <dbReference type="Google" id="ProtNLM"/>
    </source>
</evidence>
<dbReference type="Proteomes" id="UP001058271">
    <property type="component" value="Chromosome"/>
</dbReference>
<dbReference type="RefSeq" id="WP_260725901.1">
    <property type="nucleotide sequence ID" value="NZ_BAAABS010000026.1"/>
</dbReference>
<dbReference type="SUPFAM" id="SSF52540">
    <property type="entry name" value="P-loop containing nucleoside triphosphate hydrolases"/>
    <property type="match status" value="1"/>
</dbReference>
<organism evidence="1 2">
    <name type="scientific">Dactylosporangium roseum</name>
    <dbReference type="NCBI Taxonomy" id="47989"/>
    <lineage>
        <taxon>Bacteria</taxon>
        <taxon>Bacillati</taxon>
        <taxon>Actinomycetota</taxon>
        <taxon>Actinomycetes</taxon>
        <taxon>Micromonosporales</taxon>
        <taxon>Micromonosporaceae</taxon>
        <taxon>Dactylosporangium</taxon>
    </lineage>
</organism>
<proteinExistence type="predicted"/>
<evidence type="ECO:0000313" key="1">
    <source>
        <dbReference type="EMBL" id="UWZ36563.1"/>
    </source>
</evidence>
<dbReference type="EMBL" id="CP073721">
    <property type="protein sequence ID" value="UWZ36563.1"/>
    <property type="molecule type" value="Genomic_DNA"/>
</dbReference>
<name>A0ABY5Z3E7_9ACTN</name>
<protein>
    <recommendedName>
        <fullName evidence="3">Thymidylate kinase</fullName>
    </recommendedName>
</protein>